<organism evidence="1 2">
    <name type="scientific">Meloidogyne enterolobii</name>
    <name type="common">Root-knot nematode worm</name>
    <name type="synonym">Meloidogyne mayaguensis</name>
    <dbReference type="NCBI Taxonomy" id="390850"/>
    <lineage>
        <taxon>Eukaryota</taxon>
        <taxon>Metazoa</taxon>
        <taxon>Ecdysozoa</taxon>
        <taxon>Nematoda</taxon>
        <taxon>Chromadorea</taxon>
        <taxon>Rhabditida</taxon>
        <taxon>Tylenchina</taxon>
        <taxon>Tylenchomorpha</taxon>
        <taxon>Tylenchoidea</taxon>
        <taxon>Meloidogynidae</taxon>
        <taxon>Meloidogyninae</taxon>
        <taxon>Meloidogyne</taxon>
    </lineage>
</organism>
<proteinExistence type="predicted"/>
<protein>
    <submittedName>
        <fullName evidence="1">Uncharacterized protein</fullName>
    </submittedName>
</protein>
<dbReference type="EMBL" id="CAVMJV010000042">
    <property type="protein sequence ID" value="CAK5080543.1"/>
    <property type="molecule type" value="Genomic_DNA"/>
</dbReference>
<keyword evidence="2" id="KW-1185">Reference proteome</keyword>
<evidence type="ECO:0000313" key="2">
    <source>
        <dbReference type="Proteomes" id="UP001497535"/>
    </source>
</evidence>
<evidence type="ECO:0000313" key="1">
    <source>
        <dbReference type="EMBL" id="CAK5080543.1"/>
    </source>
</evidence>
<sequence>MTDANTGKRPYIRLTGGLRNMSRPIGGEVRMRCEATGSPLPLQFTWLKNLAPLEKSRRFRLKNKEMTSKLVIVELDVLDSGYYQCSASNAAGSVNSTAVLRVGSFI</sequence>
<reference evidence="1" key="1">
    <citation type="submission" date="2023-11" db="EMBL/GenBank/DDBJ databases">
        <authorList>
            <person name="Poullet M."/>
        </authorList>
    </citation>
    <scope>NUCLEOTIDE SEQUENCE</scope>
    <source>
        <strain evidence="1">E1834</strain>
    </source>
</reference>
<accession>A0ACB0ZQH0</accession>
<dbReference type="Proteomes" id="UP001497535">
    <property type="component" value="Unassembled WGS sequence"/>
</dbReference>
<gene>
    <name evidence="1" type="ORF">MENTE1834_LOCUS27718</name>
</gene>
<name>A0ACB0ZQH0_MELEN</name>
<comment type="caution">
    <text evidence="1">The sequence shown here is derived from an EMBL/GenBank/DDBJ whole genome shotgun (WGS) entry which is preliminary data.</text>
</comment>